<dbReference type="eggNOG" id="ENOG5031UFT">
    <property type="taxonomic scope" value="Bacteria"/>
</dbReference>
<evidence type="ECO:0000313" key="2">
    <source>
        <dbReference type="Proteomes" id="UP000001062"/>
    </source>
</evidence>
<dbReference type="Gene3D" id="3.40.50.10140">
    <property type="entry name" value="Toll/interleukin-1 receptor homology (TIR) domain"/>
    <property type="match status" value="1"/>
</dbReference>
<proteinExistence type="predicted"/>
<keyword evidence="2" id="KW-1185">Reference proteome</keyword>
<accession>F2JTF6</accession>
<sequence length="681" mass="77033">MAVLTMSNAFAPPLALHFIWHPSDQESVQPILDAVRSYFARDVDRPFSRGLNIPLFFYSSESPNTPPADHPKQRAERDIIFVFTSVNTLGWKEWQGYIEQLPLSSAFPAIPVAINREGLGHGSDGCLKNLNFLRAYQWQGETRIQQALLCMAHEIYRHGLVEIKKEDHGKDSSIKLFLSHAKAGDTGRLHAEAIYRYIDNTNMSRFFDATEIAPGFEFDKEIINHIKDSTLIAIGSDAYSSRYWCQREILCAKHDQRPILAVDCLEEFEDRVFPAGSNVPCVHVSADANLSERDILRILIATLLETIRHTHAQKMLAYYQSQEWIPSDCAITSRPPELRQVIDITKNGQTSICYPEPSVYMEESDWLCHFGVKAFTPLWNKKEDKVLENKRIGISVSEFPTNGYARHHLHPDHLKRLSQDLARHVLARAGTLIYGGDLRKDGFTQFILDEAIVLKSRLNSDSIHIENHLAWPLYVSAPEIVAWRAKYNGIIKTVEHDIPADIANQVDKNTALAPSNEENKYVWSRCLTQMRQQSIQSSDARICAGGKLSGYSGKKPGVLEEILLALEQNKPLYLLGGFGGVVREVCQSITHKSVTEPLTESWQIHHTEGYQALQDKARQTGHHANYAAIEATLESIDLEQLAQNAGLELNEYRHLMTSPFIDECVHIVLKGLNNIAITQRR</sequence>
<protein>
    <recommendedName>
        <fullName evidence="3">TIR domain-containing protein</fullName>
    </recommendedName>
</protein>
<evidence type="ECO:0008006" key="3">
    <source>
        <dbReference type="Google" id="ProtNLM"/>
    </source>
</evidence>
<dbReference type="AlphaFoldDB" id="F2JTF6"/>
<organism evidence="1 2">
    <name type="scientific">Marinomonas mediterranea (strain ATCC 700492 / JCM 21426 / NBRC 103028 / MMB-1)</name>
    <dbReference type="NCBI Taxonomy" id="717774"/>
    <lineage>
        <taxon>Bacteria</taxon>
        <taxon>Pseudomonadati</taxon>
        <taxon>Pseudomonadota</taxon>
        <taxon>Gammaproteobacteria</taxon>
        <taxon>Oceanospirillales</taxon>
        <taxon>Oceanospirillaceae</taxon>
        <taxon>Marinomonas</taxon>
    </lineage>
</organism>
<dbReference type="Proteomes" id="UP000001062">
    <property type="component" value="Chromosome"/>
</dbReference>
<dbReference type="HOGENOM" id="CLU_024377_0_0_6"/>
<dbReference type="EMBL" id="CP002583">
    <property type="protein sequence ID" value="ADZ91470.1"/>
    <property type="molecule type" value="Genomic_DNA"/>
</dbReference>
<gene>
    <name evidence="1" type="ordered locus">Marme_2229</name>
</gene>
<dbReference type="PATRIC" id="fig|717774.3.peg.2296"/>
<evidence type="ECO:0000313" key="1">
    <source>
        <dbReference type="EMBL" id="ADZ91470.1"/>
    </source>
</evidence>
<dbReference type="InterPro" id="IPR041160">
    <property type="entry name" value="LD_cluster2"/>
</dbReference>
<dbReference type="SUPFAM" id="SSF52200">
    <property type="entry name" value="Toll/Interleukin receptor TIR domain"/>
    <property type="match status" value="1"/>
</dbReference>
<reference evidence="1 2" key="1">
    <citation type="journal article" date="2012" name="Stand. Genomic Sci.">
        <title>Complete genome sequence of the melanogenic marine bacterium Marinomonas mediterranea type strain (MMB-1(T)).</title>
        <authorList>
            <person name="Lucas-Elio P."/>
            <person name="Goodwin L."/>
            <person name="Woyke T."/>
            <person name="Pitluck S."/>
            <person name="Nolan M."/>
            <person name="Kyrpides N.C."/>
            <person name="Detter J.C."/>
            <person name="Copeland A."/>
            <person name="Teshima H."/>
            <person name="Bruce D."/>
            <person name="Detter C."/>
            <person name="Tapia R."/>
            <person name="Han S."/>
            <person name="Land M.L."/>
            <person name="Ivanova N."/>
            <person name="Mikhailova N."/>
            <person name="Johnston A.W."/>
            <person name="Sanchez-Amat A."/>
        </authorList>
    </citation>
    <scope>NUCLEOTIDE SEQUENCE [LARGE SCALE GENOMIC DNA]</scope>
    <source>
        <strain evidence="2">ATCC 700492 / JCM 21426 / NBRC 103028 / MMB-1</strain>
    </source>
</reference>
<dbReference type="InterPro" id="IPR035897">
    <property type="entry name" value="Toll_tir_struct_dom_sf"/>
</dbReference>
<dbReference type="Pfam" id="PF18163">
    <property type="entry name" value="LD_cluster2"/>
    <property type="match status" value="1"/>
</dbReference>
<name>F2JTF6_MARM1</name>
<dbReference type="KEGG" id="mme:Marme_2229"/>